<organism evidence="1 2">
    <name type="scientific">Pseudomonas phage Eisa9</name>
    <dbReference type="NCBI Taxonomy" id="2900148"/>
    <lineage>
        <taxon>Viruses</taxon>
        <taxon>Duplodnaviria</taxon>
        <taxon>Heunggongvirae</taxon>
        <taxon>Uroviricota</taxon>
        <taxon>Caudoviricetes</taxon>
        <taxon>Autographivirales</taxon>
        <taxon>Autonotataviridae</taxon>
        <taxon>Pollyceevirus</taxon>
        <taxon>Pollyceevirus Eisa9</taxon>
    </lineage>
</organism>
<sequence>MSQRKMKADGPFYYTTRKMGAYNITLRVASISSRAPRNKSRDRVYSVCMMDENLDFVHRCDLSFRAAKKLCKAWCA</sequence>
<dbReference type="EMBL" id="OL581612">
    <property type="protein sequence ID" value="UGL61122.1"/>
    <property type="molecule type" value="Genomic_DNA"/>
</dbReference>
<keyword evidence="2" id="KW-1185">Reference proteome</keyword>
<evidence type="ECO:0000313" key="2">
    <source>
        <dbReference type="Proteomes" id="UP000828016"/>
    </source>
</evidence>
<proteinExistence type="predicted"/>
<dbReference type="Proteomes" id="UP000828016">
    <property type="component" value="Segment"/>
</dbReference>
<reference evidence="1" key="1">
    <citation type="submission" date="2021-11" db="EMBL/GenBank/DDBJ databases">
        <title>Complete genome sequence of Pseudomonas phage Eisa9.</title>
        <authorList>
            <person name="Korniienko N."/>
            <person name="Kharina A."/>
            <person name="Zrelovs N."/>
            <person name="Jindrichova B."/>
            <person name="Moravec T."/>
            <person name="Budzanivska I."/>
            <person name="Burketova L."/>
            <person name="Kalachova T."/>
        </authorList>
    </citation>
    <scope>NUCLEOTIDE SEQUENCE</scope>
</reference>
<name>A0AAE8YKI4_9CAUD</name>
<protein>
    <submittedName>
        <fullName evidence="1">Uncharacterized protein</fullName>
    </submittedName>
</protein>
<accession>A0AAE8YKI4</accession>
<evidence type="ECO:0000313" key="1">
    <source>
        <dbReference type="EMBL" id="UGL61122.1"/>
    </source>
</evidence>